<keyword evidence="3" id="KW-1185">Reference proteome</keyword>
<name>I0L007_9ACTN</name>
<dbReference type="AlphaFoldDB" id="I0L007"/>
<evidence type="ECO:0000313" key="2">
    <source>
        <dbReference type="EMBL" id="CCH17154.1"/>
    </source>
</evidence>
<accession>I0L007</accession>
<comment type="caution">
    <text evidence="2">The sequence shown here is derived from an EMBL/GenBank/DDBJ whole genome shotgun (WGS) entry which is preliminary data.</text>
</comment>
<protein>
    <submittedName>
        <fullName evidence="2">Uncharacterized protein</fullName>
    </submittedName>
</protein>
<feature type="region of interest" description="Disordered" evidence="1">
    <location>
        <begin position="1"/>
        <end position="39"/>
    </location>
</feature>
<sequence>MALLVPRERVAQPRPKAGMDHPLSVRSDRPQGQKPRASR</sequence>
<reference evidence="3" key="1">
    <citation type="journal article" date="2012" name="J. Bacteriol.">
        <title>Genome Sequence of Micromonospora lupini Lupac 08, Isolated from Root Nodules of Lupinus angustifolius.</title>
        <authorList>
            <person name="Alonso-Vega P."/>
            <person name="Normand P."/>
            <person name="Bacigalupe R."/>
            <person name="Pujic P."/>
            <person name="Lajus A."/>
            <person name="Vallenet D."/>
            <person name="Carro L."/>
            <person name="Coll P."/>
            <person name="Trujillo M.E."/>
        </authorList>
    </citation>
    <scope>NUCLEOTIDE SEQUENCE [LARGE SCALE GENOMIC DNA]</scope>
    <source>
        <strain evidence="3">Lupac 08</strain>
    </source>
</reference>
<proteinExistence type="predicted"/>
<gene>
    <name evidence="2" type="ORF">MILUP08_42074</name>
</gene>
<evidence type="ECO:0000313" key="3">
    <source>
        <dbReference type="Proteomes" id="UP000003448"/>
    </source>
</evidence>
<dbReference type="Proteomes" id="UP000003448">
    <property type="component" value="Unassembled WGS sequence"/>
</dbReference>
<organism evidence="2 3">
    <name type="scientific">Micromonospora lupini str. Lupac 08</name>
    <dbReference type="NCBI Taxonomy" id="1150864"/>
    <lineage>
        <taxon>Bacteria</taxon>
        <taxon>Bacillati</taxon>
        <taxon>Actinomycetota</taxon>
        <taxon>Actinomycetes</taxon>
        <taxon>Micromonosporales</taxon>
        <taxon>Micromonosporaceae</taxon>
        <taxon>Micromonospora</taxon>
    </lineage>
</organism>
<evidence type="ECO:0000256" key="1">
    <source>
        <dbReference type="SAM" id="MobiDB-lite"/>
    </source>
</evidence>
<dbReference type="EMBL" id="CAIE01000017">
    <property type="protein sequence ID" value="CCH17154.1"/>
    <property type="molecule type" value="Genomic_DNA"/>
</dbReference>
<feature type="compositionally biased region" description="Basic and acidic residues" evidence="1">
    <location>
        <begin position="1"/>
        <end position="11"/>
    </location>
</feature>